<comment type="caution">
    <text evidence="1">The sequence shown here is derived from an EMBL/GenBank/DDBJ whole genome shotgun (WGS) entry which is preliminary data.</text>
</comment>
<dbReference type="EMBL" id="JAODUO010000169">
    <property type="protein sequence ID" value="KAK2187321.1"/>
    <property type="molecule type" value="Genomic_DNA"/>
</dbReference>
<sequence>MARGGVFVDADGFGYRPTVWSSNARQVGTLKCAAREGSTMPVNDQFKKSRNLSRIVPVYFGVVLFNSKGTENMKVLKVGGWAIRPDPSNELTRCITDDDCPTNGGCFKDECARCLCSKGRQVVNFYDGNKLHHICEELPPVTPPVFGRCSSNKWRARPCPRGSHCDVTSGRCLCNPGLVPHVDKTQCRLAVYGEQCNAQVPCAQELGFRCKAGVCRCLVSFHRPTAWTRFVLRRWDYSKVVGDKQNCVARAVGEKCRRDEHCAAVQGSGAVCSQCGLCRCRVSGHVPDILGATCGPALGIGDACSIHAEAVCDGTSGLQCGDVCDLYQLRHVTTKTCTCSQMHDRRAGDCVPNLDCYLLTNGFGYCDSGGSCRSDASVPRYTPHLVNITCRQWKQMQASSGGQTTHYASTQMPKARITDAGDSGENDHYDQATYNDLTNTSLGASRRQSSDSLTPAIEAELNIAAGSTPDFIERNKPGERSVLIKIDVTPYVASSRERGSGISNGAIRRRDIPLMVLVVLTATALKVPGLF</sequence>
<accession>A0AAD9P368</accession>
<organism evidence="1 2">
    <name type="scientific">Ridgeia piscesae</name>
    <name type="common">Tubeworm</name>
    <dbReference type="NCBI Taxonomy" id="27915"/>
    <lineage>
        <taxon>Eukaryota</taxon>
        <taxon>Metazoa</taxon>
        <taxon>Spiralia</taxon>
        <taxon>Lophotrochozoa</taxon>
        <taxon>Annelida</taxon>
        <taxon>Polychaeta</taxon>
        <taxon>Sedentaria</taxon>
        <taxon>Canalipalpata</taxon>
        <taxon>Sabellida</taxon>
        <taxon>Siboglinidae</taxon>
        <taxon>Ridgeia</taxon>
    </lineage>
</organism>
<name>A0AAD9P368_RIDPI</name>
<evidence type="ECO:0000313" key="1">
    <source>
        <dbReference type="EMBL" id="KAK2187321.1"/>
    </source>
</evidence>
<evidence type="ECO:0000313" key="2">
    <source>
        <dbReference type="Proteomes" id="UP001209878"/>
    </source>
</evidence>
<proteinExistence type="predicted"/>
<protein>
    <submittedName>
        <fullName evidence="1">Uncharacterized protein</fullName>
    </submittedName>
</protein>
<keyword evidence="2" id="KW-1185">Reference proteome</keyword>
<reference evidence="1" key="1">
    <citation type="journal article" date="2023" name="Mol. Biol. Evol.">
        <title>Third-Generation Sequencing Reveals the Adaptive Role of the Epigenome in Three Deep-Sea Polychaetes.</title>
        <authorList>
            <person name="Perez M."/>
            <person name="Aroh O."/>
            <person name="Sun Y."/>
            <person name="Lan Y."/>
            <person name="Juniper S.K."/>
            <person name="Young C.R."/>
            <person name="Angers B."/>
            <person name="Qian P.Y."/>
        </authorList>
    </citation>
    <scope>NUCLEOTIDE SEQUENCE</scope>
    <source>
        <strain evidence="1">R07B-5</strain>
    </source>
</reference>
<dbReference type="Proteomes" id="UP001209878">
    <property type="component" value="Unassembled WGS sequence"/>
</dbReference>
<dbReference type="AlphaFoldDB" id="A0AAD9P368"/>
<gene>
    <name evidence="1" type="ORF">NP493_169g01000</name>
</gene>